<reference evidence="2 3" key="1">
    <citation type="submission" date="2015-10" db="EMBL/GenBank/DDBJ databases">
        <authorList>
            <person name="Rovetto F.F."/>
            <person name="Cocolin L.L."/>
            <person name="Illeghems K.K."/>
            <person name="Van Nieuwerbuegh F.F."/>
            <person name="Houf K.K."/>
        </authorList>
    </citation>
    <scope>NUCLEOTIDE SEQUENCE [LARGE SCALE GENOMIC DNA]</scope>
    <source>
        <strain evidence="2 3">LMG 24486</strain>
    </source>
</reference>
<evidence type="ECO:0000256" key="1">
    <source>
        <dbReference type="SAM" id="Phobius"/>
    </source>
</evidence>
<keyword evidence="3" id="KW-1185">Reference proteome</keyword>
<protein>
    <recommendedName>
        <fullName evidence="4">DUF3634 domain-containing protein</fullName>
    </recommendedName>
</protein>
<name>A0A1C7WQH3_9BACT</name>
<evidence type="ECO:0000313" key="3">
    <source>
        <dbReference type="Proteomes" id="UP000092987"/>
    </source>
</evidence>
<proteinExistence type="predicted"/>
<keyword evidence="1" id="KW-0472">Membrane</keyword>
<dbReference type="EMBL" id="LLKQ01000001">
    <property type="protein sequence ID" value="OCL95808.1"/>
    <property type="molecule type" value="Genomic_DNA"/>
</dbReference>
<organism evidence="2 3">
    <name type="scientific">Aliarcobacter thereius LMG 24486</name>
    <dbReference type="NCBI Taxonomy" id="1032240"/>
    <lineage>
        <taxon>Bacteria</taxon>
        <taxon>Pseudomonadati</taxon>
        <taxon>Campylobacterota</taxon>
        <taxon>Epsilonproteobacteria</taxon>
        <taxon>Campylobacterales</taxon>
        <taxon>Arcobacteraceae</taxon>
        <taxon>Aliarcobacter</taxon>
    </lineage>
</organism>
<accession>A0A1C7WQH3</accession>
<keyword evidence="1" id="KW-0812">Transmembrane</keyword>
<evidence type="ECO:0000313" key="2">
    <source>
        <dbReference type="EMBL" id="OCL95808.1"/>
    </source>
</evidence>
<keyword evidence="1" id="KW-1133">Transmembrane helix</keyword>
<evidence type="ECO:0008006" key="4">
    <source>
        <dbReference type="Google" id="ProtNLM"/>
    </source>
</evidence>
<dbReference type="Proteomes" id="UP000092987">
    <property type="component" value="Unassembled WGS sequence"/>
</dbReference>
<comment type="caution">
    <text evidence="2">The sequence shown here is derived from an EMBL/GenBank/DDBJ whole genome shotgun (WGS) entry which is preliminary data.</text>
</comment>
<feature type="transmembrane region" description="Helical" evidence="1">
    <location>
        <begin position="12"/>
        <end position="29"/>
    </location>
</feature>
<sequence length="122" mass="14853">MFDYIFKLITDATVWFTFFTMLLMIFNTYRLKKRMNKIEIYFNDIKLPIPILRKECTRSEVQGVLGVFRKDMSKQYHIEFMGTIEYLNRLTSVQNNKSNKLVIEIREKELEQFKDELYKTNN</sequence>
<gene>
    <name evidence="2" type="ORF">AA347_01290</name>
</gene>
<dbReference type="RefSeq" id="WP_066390317.1">
    <property type="nucleotide sequence ID" value="NZ_CP035926.1"/>
</dbReference>